<dbReference type="PANTHER" id="PTHR48411:SF1">
    <property type="entry name" value="OS01G0948300 PROTEIN"/>
    <property type="match status" value="1"/>
</dbReference>
<evidence type="ECO:0000313" key="2">
    <source>
        <dbReference type="EMBL" id="KGN62279.1"/>
    </source>
</evidence>
<name>A0A0A0LML6_CUCSA</name>
<reference evidence="2 3" key="4">
    <citation type="journal article" date="2011" name="BMC Genomics">
        <title>RNA-Seq improves annotation of protein-coding genes in the cucumber genome.</title>
        <authorList>
            <person name="Li Z."/>
            <person name="Zhang Z."/>
            <person name="Yan P."/>
            <person name="Huang S."/>
            <person name="Fei Z."/>
            <person name="Lin K."/>
        </authorList>
    </citation>
    <scope>NUCLEOTIDE SEQUENCE [LARGE SCALE GENOMIC DNA]</scope>
    <source>
        <strain evidence="3">cv. 9930</strain>
    </source>
</reference>
<protein>
    <recommendedName>
        <fullName evidence="1">CRAL-TRIO domain-containing protein</fullName>
    </recommendedName>
</protein>
<dbReference type="Gene3D" id="3.40.525.10">
    <property type="entry name" value="CRAL-TRIO lipid binding domain"/>
    <property type="match status" value="1"/>
</dbReference>
<dbReference type="PANTHER" id="PTHR48411">
    <property type="entry name" value="OS01G0948300 PROTEIN"/>
    <property type="match status" value="1"/>
</dbReference>
<dbReference type="SMART" id="SM00516">
    <property type="entry name" value="SEC14"/>
    <property type="match status" value="1"/>
</dbReference>
<keyword evidence="3" id="KW-1185">Reference proteome</keyword>
<dbReference type="InterPro" id="IPR001251">
    <property type="entry name" value="CRAL-TRIO_dom"/>
</dbReference>
<organism evidence="2 3">
    <name type="scientific">Cucumis sativus</name>
    <name type="common">Cucumber</name>
    <dbReference type="NCBI Taxonomy" id="3659"/>
    <lineage>
        <taxon>Eukaryota</taxon>
        <taxon>Viridiplantae</taxon>
        <taxon>Streptophyta</taxon>
        <taxon>Embryophyta</taxon>
        <taxon>Tracheophyta</taxon>
        <taxon>Spermatophyta</taxon>
        <taxon>Magnoliopsida</taxon>
        <taxon>eudicotyledons</taxon>
        <taxon>Gunneridae</taxon>
        <taxon>Pentapetalae</taxon>
        <taxon>rosids</taxon>
        <taxon>fabids</taxon>
        <taxon>Cucurbitales</taxon>
        <taxon>Cucurbitaceae</taxon>
        <taxon>Benincaseae</taxon>
        <taxon>Cucumis</taxon>
    </lineage>
</organism>
<dbReference type="SUPFAM" id="SSF52087">
    <property type="entry name" value="CRAL/TRIO domain"/>
    <property type="match status" value="1"/>
</dbReference>
<evidence type="ECO:0000313" key="3">
    <source>
        <dbReference type="Proteomes" id="UP000029981"/>
    </source>
</evidence>
<gene>
    <name evidence="2" type="ORF">Csa_2G348170</name>
</gene>
<dbReference type="STRING" id="3659.A0A0A0LML6"/>
<reference evidence="2 3" key="2">
    <citation type="journal article" date="2009" name="PLoS ONE">
        <title>An integrated genetic and cytogenetic map of the cucumber genome.</title>
        <authorList>
            <person name="Ren Y."/>
            <person name="Zhang Z."/>
            <person name="Liu J."/>
            <person name="Staub J.E."/>
            <person name="Han Y."/>
            <person name="Cheng Z."/>
            <person name="Li X."/>
            <person name="Lu J."/>
            <person name="Miao H."/>
            <person name="Kang H."/>
            <person name="Xie B."/>
            <person name="Gu X."/>
            <person name="Wang X."/>
            <person name="Du Y."/>
            <person name="Jin W."/>
            <person name="Huang S."/>
        </authorList>
    </citation>
    <scope>NUCLEOTIDE SEQUENCE [LARGE SCALE GENOMIC DNA]</scope>
    <source>
        <strain evidence="3">cv. 9930</strain>
    </source>
</reference>
<dbReference type="Pfam" id="PF13716">
    <property type="entry name" value="CRAL_TRIO_2"/>
    <property type="match status" value="1"/>
</dbReference>
<dbReference type="EMBL" id="CM002923">
    <property type="protein sequence ID" value="KGN62279.1"/>
    <property type="molecule type" value="Genomic_DNA"/>
</dbReference>
<reference evidence="2 3" key="1">
    <citation type="journal article" date="2009" name="Nat. Genet.">
        <title>The genome of the cucumber, Cucumis sativus L.</title>
        <authorList>
            <person name="Huang S."/>
            <person name="Li R."/>
            <person name="Zhang Z."/>
            <person name="Li L."/>
            <person name="Gu X."/>
            <person name="Fan W."/>
            <person name="Lucas W.J."/>
            <person name="Wang X."/>
            <person name="Xie B."/>
            <person name="Ni P."/>
            <person name="Ren Y."/>
            <person name="Zhu H."/>
            <person name="Li J."/>
            <person name="Lin K."/>
            <person name="Jin W."/>
            <person name="Fei Z."/>
            <person name="Li G."/>
            <person name="Staub J."/>
            <person name="Kilian A."/>
            <person name="van der Vossen E.A."/>
            <person name="Wu Y."/>
            <person name="Guo J."/>
            <person name="He J."/>
            <person name="Jia Z."/>
            <person name="Ren Y."/>
            <person name="Tian G."/>
            <person name="Lu Y."/>
            <person name="Ruan J."/>
            <person name="Qian W."/>
            <person name="Wang M."/>
            <person name="Huang Q."/>
            <person name="Li B."/>
            <person name="Xuan Z."/>
            <person name="Cao J."/>
            <person name="Asan"/>
            <person name="Wu Z."/>
            <person name="Zhang J."/>
            <person name="Cai Q."/>
            <person name="Bai Y."/>
            <person name="Zhao B."/>
            <person name="Han Y."/>
            <person name="Li Y."/>
            <person name="Li X."/>
            <person name="Wang S."/>
            <person name="Shi Q."/>
            <person name="Liu S."/>
            <person name="Cho W.K."/>
            <person name="Kim J.Y."/>
            <person name="Xu Y."/>
            <person name="Heller-Uszynska K."/>
            <person name="Miao H."/>
            <person name="Cheng Z."/>
            <person name="Zhang S."/>
            <person name="Wu J."/>
            <person name="Yang Y."/>
            <person name="Kang H."/>
            <person name="Li M."/>
            <person name="Liang H."/>
            <person name="Ren X."/>
            <person name="Shi Z."/>
            <person name="Wen M."/>
            <person name="Jian M."/>
            <person name="Yang H."/>
            <person name="Zhang G."/>
            <person name="Yang Z."/>
            <person name="Chen R."/>
            <person name="Liu S."/>
            <person name="Li J."/>
            <person name="Ma L."/>
            <person name="Liu H."/>
            <person name="Zhou Y."/>
            <person name="Zhao J."/>
            <person name="Fang X."/>
            <person name="Li G."/>
            <person name="Fang L."/>
            <person name="Li Y."/>
            <person name="Liu D."/>
            <person name="Zheng H."/>
            <person name="Zhang Y."/>
            <person name="Qin N."/>
            <person name="Li Z."/>
            <person name="Yang G."/>
            <person name="Yang S."/>
            <person name="Bolund L."/>
            <person name="Kristiansen K."/>
            <person name="Zheng H."/>
            <person name="Li S."/>
            <person name="Zhang X."/>
            <person name="Yang H."/>
            <person name="Wang J."/>
            <person name="Sun R."/>
            <person name="Zhang B."/>
            <person name="Jiang S."/>
            <person name="Wang J."/>
            <person name="Du Y."/>
            <person name="Li S."/>
        </authorList>
    </citation>
    <scope>NUCLEOTIDE SEQUENCE [LARGE SCALE GENOMIC DNA]</scope>
    <source>
        <strain evidence="3">cv. 9930</strain>
    </source>
</reference>
<reference evidence="2 3" key="3">
    <citation type="journal article" date="2010" name="BMC Genomics">
        <title>Transcriptome sequencing and comparative analysis of cucumber flowers with different sex types.</title>
        <authorList>
            <person name="Guo S."/>
            <person name="Zheng Y."/>
            <person name="Joung J.G."/>
            <person name="Liu S."/>
            <person name="Zhang Z."/>
            <person name="Crasta O.R."/>
            <person name="Sobral B.W."/>
            <person name="Xu Y."/>
            <person name="Huang S."/>
            <person name="Fei Z."/>
        </authorList>
    </citation>
    <scope>NUCLEOTIDE SEQUENCE [LARGE SCALE GENOMIC DNA]</scope>
    <source>
        <strain evidence="3">cv. 9930</strain>
    </source>
</reference>
<dbReference type="Proteomes" id="UP000029981">
    <property type="component" value="Chromosome 2"/>
</dbReference>
<dbReference type="eggNOG" id="KOG2633">
    <property type="taxonomic scope" value="Eukaryota"/>
</dbReference>
<dbReference type="AlphaFoldDB" id="A0A0A0LML6"/>
<proteinExistence type="predicted"/>
<dbReference type="OMA" id="ERCGVFD"/>
<dbReference type="InterPro" id="IPR036865">
    <property type="entry name" value="CRAL-TRIO_dom_sf"/>
</dbReference>
<accession>A0A0A0LML6</accession>
<sequence>MSYSSSSSSLSDQLHLLGKVEVFRLHGRDKAGRNVLLIVGKYFPARFVSSQAVNVYLKDKIFPLLKDGPFTVVYIHTDVHWTENLPGISNLKAIYEAIPITIKNNIEAVYFLHPSLQTRVFFATVGRLMLDAELYNKVKYVKRVEFLWEHVRRKEMDLPKFVYDHDEKLEFCPVMESDLENDYLRVFSPSPSLNSGVSTYSMRCFA</sequence>
<dbReference type="KEGG" id="csv:101213281"/>
<dbReference type="Gramene" id="KGN62279">
    <property type="protein sequence ID" value="KGN62279"/>
    <property type="gene ID" value="Csa_2G348170"/>
</dbReference>
<feature type="domain" description="CRAL-TRIO" evidence="1">
    <location>
        <begin position="16"/>
        <end position="165"/>
    </location>
</feature>
<dbReference type="OrthoDB" id="185373at2759"/>
<evidence type="ECO:0000259" key="1">
    <source>
        <dbReference type="SMART" id="SM00516"/>
    </source>
</evidence>